<accession>S0FLM7</accession>
<dbReference type="Pfam" id="PF07100">
    <property type="entry name" value="ASRT"/>
    <property type="match status" value="1"/>
</dbReference>
<evidence type="ECO:0000313" key="2">
    <source>
        <dbReference type="Proteomes" id="UP000014155"/>
    </source>
</evidence>
<reference evidence="1 2" key="1">
    <citation type="journal article" date="2013" name="Genome Announc.">
        <title>Draft Genome Sequence of the Cellulolytic, Mesophilic, Anaerobic Bacterium Clostridium termitidis Strain CT1112 (DSM 5398).</title>
        <authorList>
            <person name="Lal S."/>
            <person name="Ramachandran U."/>
            <person name="Zhang X."/>
            <person name="Munir R."/>
            <person name="Sparling R."/>
            <person name="Levin D.B."/>
        </authorList>
    </citation>
    <scope>NUCLEOTIDE SEQUENCE [LARGE SCALE GENOMIC DNA]</scope>
    <source>
        <strain evidence="1 2">CT1112</strain>
    </source>
</reference>
<evidence type="ECO:0008006" key="3">
    <source>
        <dbReference type="Google" id="ProtNLM"/>
    </source>
</evidence>
<comment type="caution">
    <text evidence="1">The sequence shown here is derived from an EMBL/GenBank/DDBJ whole genome shotgun (WGS) entry which is preliminary data.</text>
</comment>
<dbReference type="InterPro" id="IPR009794">
    <property type="entry name" value="ASRT"/>
</dbReference>
<keyword evidence="2" id="KW-1185">Reference proteome</keyword>
<dbReference type="EMBL" id="AORV01000042">
    <property type="protein sequence ID" value="EMS71221.1"/>
    <property type="molecule type" value="Genomic_DNA"/>
</dbReference>
<dbReference type="PATRIC" id="fig|1195236.3.peg.3277"/>
<name>S0FLM7_RUMCE</name>
<dbReference type="AlphaFoldDB" id="S0FLM7"/>
<gene>
    <name evidence="1" type="ORF">CTER_3051</name>
</gene>
<dbReference type="Proteomes" id="UP000014155">
    <property type="component" value="Unassembled WGS sequence"/>
</dbReference>
<sequence length="117" mass="13321">MYTYSIPDAYWHSKSNGCFPSHESVCVLNAGRKPAHLSMTLYFEDREKLEGFNSVVEPERTAHIRMDRQKNNAGQTVPMDTPYAIVIKSDVPLKVQYTRMDTSQSEMAIMTAMVKAE</sequence>
<proteinExistence type="predicted"/>
<dbReference type="eggNOG" id="COG4288">
    <property type="taxonomic scope" value="Bacteria"/>
</dbReference>
<dbReference type="STRING" id="1195236.CTER_3051"/>
<evidence type="ECO:0000313" key="1">
    <source>
        <dbReference type="EMBL" id="EMS71221.1"/>
    </source>
</evidence>
<dbReference type="InterPro" id="IPR036698">
    <property type="entry name" value="TM1070-like_sf"/>
</dbReference>
<dbReference type="SUPFAM" id="SSF89232">
    <property type="entry name" value="Hypothetical protein TM1070"/>
    <property type="match status" value="1"/>
</dbReference>
<organism evidence="1 2">
    <name type="scientific">Ruminiclostridium cellobioparum subsp. termitidis CT1112</name>
    <dbReference type="NCBI Taxonomy" id="1195236"/>
    <lineage>
        <taxon>Bacteria</taxon>
        <taxon>Bacillati</taxon>
        <taxon>Bacillota</taxon>
        <taxon>Clostridia</taxon>
        <taxon>Eubacteriales</taxon>
        <taxon>Oscillospiraceae</taxon>
        <taxon>Ruminiclostridium</taxon>
    </lineage>
</organism>
<dbReference type="RefSeq" id="WP_004627006.1">
    <property type="nucleotide sequence ID" value="NZ_AORV01000042.1"/>
</dbReference>
<protein>
    <recommendedName>
        <fullName evidence="3">Sensory rhodopsin transducer</fullName>
    </recommendedName>
</protein>
<dbReference type="Gene3D" id="2.60.290.11">
    <property type="entry name" value="TM1070-like"/>
    <property type="match status" value="1"/>
</dbReference>